<name>A0A653C154_CALMS</name>
<proteinExistence type="predicted"/>
<dbReference type="Proteomes" id="UP000410492">
    <property type="component" value="Unassembled WGS sequence"/>
</dbReference>
<gene>
    <name evidence="1" type="ORF">CALMAC_LOCUS5424</name>
</gene>
<evidence type="ECO:0000313" key="1">
    <source>
        <dbReference type="EMBL" id="VEN41676.1"/>
    </source>
</evidence>
<accession>A0A653C154</accession>
<sequence>MCYQMSLQIFTTDSFIIALCTLVDFSTDGCYKIRMTSYYMIIYF</sequence>
<protein>
    <submittedName>
        <fullName evidence="1">Uncharacterized protein</fullName>
    </submittedName>
</protein>
<dbReference type="AlphaFoldDB" id="A0A653C154"/>
<keyword evidence="2" id="KW-1185">Reference proteome</keyword>
<dbReference type="EMBL" id="CAACVG010006787">
    <property type="protein sequence ID" value="VEN41676.1"/>
    <property type="molecule type" value="Genomic_DNA"/>
</dbReference>
<organism evidence="1 2">
    <name type="scientific">Callosobruchus maculatus</name>
    <name type="common">Southern cowpea weevil</name>
    <name type="synonym">Pulse bruchid</name>
    <dbReference type="NCBI Taxonomy" id="64391"/>
    <lineage>
        <taxon>Eukaryota</taxon>
        <taxon>Metazoa</taxon>
        <taxon>Ecdysozoa</taxon>
        <taxon>Arthropoda</taxon>
        <taxon>Hexapoda</taxon>
        <taxon>Insecta</taxon>
        <taxon>Pterygota</taxon>
        <taxon>Neoptera</taxon>
        <taxon>Endopterygota</taxon>
        <taxon>Coleoptera</taxon>
        <taxon>Polyphaga</taxon>
        <taxon>Cucujiformia</taxon>
        <taxon>Chrysomeloidea</taxon>
        <taxon>Chrysomelidae</taxon>
        <taxon>Bruchinae</taxon>
        <taxon>Bruchini</taxon>
        <taxon>Callosobruchus</taxon>
    </lineage>
</organism>
<reference evidence="1 2" key="1">
    <citation type="submission" date="2019-01" db="EMBL/GenBank/DDBJ databases">
        <authorList>
            <person name="Sayadi A."/>
        </authorList>
    </citation>
    <scope>NUCLEOTIDE SEQUENCE [LARGE SCALE GENOMIC DNA]</scope>
</reference>
<evidence type="ECO:0000313" key="2">
    <source>
        <dbReference type="Proteomes" id="UP000410492"/>
    </source>
</evidence>